<protein>
    <recommendedName>
        <fullName evidence="1">Aminoglycoside phosphotransferase domain-containing protein</fullName>
    </recommendedName>
</protein>
<reference evidence="2" key="1">
    <citation type="submission" date="2020-02" db="EMBL/GenBank/DDBJ databases">
        <authorList>
            <person name="Meier V. D."/>
        </authorList>
    </citation>
    <scope>NUCLEOTIDE SEQUENCE</scope>
    <source>
        <strain evidence="2">AVDCRST_MAG36</strain>
    </source>
</reference>
<dbReference type="InterPro" id="IPR011009">
    <property type="entry name" value="Kinase-like_dom_sf"/>
</dbReference>
<dbReference type="Pfam" id="PF01636">
    <property type="entry name" value="APH"/>
    <property type="match status" value="1"/>
</dbReference>
<dbReference type="SUPFAM" id="SSF56112">
    <property type="entry name" value="Protein kinase-like (PK-like)"/>
    <property type="match status" value="1"/>
</dbReference>
<sequence>MRESPDVRVDTEVQLGGGTANRGLVVRVGATVRRPQNPDSGSVHALLAHLERTGFDGAPRFLGEDHVGREVLSYVEGDVPVQPTPDWALTDDALVSVAVLLRRYHAAVTDFDPSPLRWHTRVPDRYRGSVVSHNDPNLDNVVFRDGAAAALIDFDLASPGSVEWDLASAARLWVPLRDPQDTPPSVVDRVPERLRVFLDAYGSSRRSRQEVVEAVPVVHTWGYDIVRDGVRDGQPGYTSFWQGQARARAARSTSWLDRHVDVLVRAVAHD</sequence>
<name>A0A6J4M614_9ACTN</name>
<gene>
    <name evidence="2" type="ORF">AVDCRST_MAG36-1977</name>
</gene>
<dbReference type="EMBL" id="CADCUH010000133">
    <property type="protein sequence ID" value="CAA9350977.1"/>
    <property type="molecule type" value="Genomic_DNA"/>
</dbReference>
<proteinExistence type="predicted"/>
<evidence type="ECO:0000259" key="1">
    <source>
        <dbReference type="Pfam" id="PF01636"/>
    </source>
</evidence>
<dbReference type="Gene3D" id="3.90.1200.10">
    <property type="match status" value="1"/>
</dbReference>
<dbReference type="InterPro" id="IPR002575">
    <property type="entry name" value="Aminoglycoside_PTrfase"/>
</dbReference>
<accession>A0A6J4M614</accession>
<organism evidence="2">
    <name type="scientific">uncultured Nocardioidaceae bacterium</name>
    <dbReference type="NCBI Taxonomy" id="253824"/>
    <lineage>
        <taxon>Bacteria</taxon>
        <taxon>Bacillati</taxon>
        <taxon>Actinomycetota</taxon>
        <taxon>Actinomycetes</taxon>
        <taxon>Propionibacteriales</taxon>
        <taxon>Nocardioidaceae</taxon>
        <taxon>environmental samples</taxon>
    </lineage>
</organism>
<evidence type="ECO:0000313" key="2">
    <source>
        <dbReference type="EMBL" id="CAA9350977.1"/>
    </source>
</evidence>
<dbReference type="AlphaFoldDB" id="A0A6J4M614"/>
<feature type="domain" description="Aminoglycoside phosphotransferase" evidence="1">
    <location>
        <begin position="126"/>
        <end position="178"/>
    </location>
</feature>